<name>A0A6C0KC09_9ZZZZ</name>
<organism evidence="2">
    <name type="scientific">viral metagenome</name>
    <dbReference type="NCBI Taxonomy" id="1070528"/>
    <lineage>
        <taxon>unclassified sequences</taxon>
        <taxon>metagenomes</taxon>
        <taxon>organismal metagenomes</taxon>
    </lineage>
</organism>
<keyword evidence="1" id="KW-0812">Transmembrane</keyword>
<feature type="transmembrane region" description="Helical" evidence="1">
    <location>
        <begin position="42"/>
        <end position="63"/>
    </location>
</feature>
<accession>A0A6C0KC09</accession>
<proteinExistence type="predicted"/>
<reference evidence="2" key="1">
    <citation type="journal article" date="2020" name="Nature">
        <title>Giant virus diversity and host interactions through global metagenomics.</title>
        <authorList>
            <person name="Schulz F."/>
            <person name="Roux S."/>
            <person name="Paez-Espino D."/>
            <person name="Jungbluth S."/>
            <person name="Walsh D.A."/>
            <person name="Denef V.J."/>
            <person name="McMahon K.D."/>
            <person name="Konstantinidis K.T."/>
            <person name="Eloe-Fadrosh E.A."/>
            <person name="Kyrpides N.C."/>
            <person name="Woyke T."/>
        </authorList>
    </citation>
    <scope>NUCLEOTIDE SEQUENCE</scope>
    <source>
        <strain evidence="2">GVMAG-S-1101182-85</strain>
    </source>
</reference>
<dbReference type="EMBL" id="MN740836">
    <property type="protein sequence ID" value="QHU14247.1"/>
    <property type="molecule type" value="Genomic_DNA"/>
</dbReference>
<evidence type="ECO:0000313" key="2">
    <source>
        <dbReference type="EMBL" id="QHU14247.1"/>
    </source>
</evidence>
<feature type="transmembrane region" description="Helical" evidence="1">
    <location>
        <begin position="12"/>
        <end position="30"/>
    </location>
</feature>
<dbReference type="AlphaFoldDB" id="A0A6C0KC09"/>
<sequence>MGLLDSPKVLTLLVVQMWWIAIWGLSYITIEYFVGKNKLMEFGVYIGLTALVTLIIQLNPQIIEAL</sequence>
<evidence type="ECO:0000256" key="1">
    <source>
        <dbReference type="SAM" id="Phobius"/>
    </source>
</evidence>
<keyword evidence="1" id="KW-1133">Transmembrane helix</keyword>
<keyword evidence="1" id="KW-0472">Membrane</keyword>
<protein>
    <submittedName>
        <fullName evidence="2">Uncharacterized protein</fullName>
    </submittedName>
</protein>